<evidence type="ECO:0000256" key="6">
    <source>
        <dbReference type="ARBA" id="ARBA00022868"/>
    </source>
</evidence>
<evidence type="ECO:0000256" key="2">
    <source>
        <dbReference type="ARBA" id="ARBA00004651"/>
    </source>
</evidence>
<dbReference type="KEGG" id="clec:106672212"/>
<name>A0A8I6S611_CIMLE</name>
<evidence type="ECO:0000256" key="11">
    <source>
        <dbReference type="ARBA" id="ARBA00023303"/>
    </source>
</evidence>
<dbReference type="Proteomes" id="UP000494040">
    <property type="component" value="Unassembled WGS sequence"/>
</dbReference>
<dbReference type="GO" id="GO:0005886">
    <property type="term" value="C:plasma membrane"/>
    <property type="evidence" value="ECO:0007669"/>
    <property type="project" value="UniProtKB-SubCell"/>
</dbReference>
<organism evidence="13 14">
    <name type="scientific">Cimex lectularius</name>
    <name type="common">Bed bug</name>
    <name type="synonym">Acanthia lectularia</name>
    <dbReference type="NCBI Taxonomy" id="79782"/>
    <lineage>
        <taxon>Eukaryota</taxon>
        <taxon>Metazoa</taxon>
        <taxon>Ecdysozoa</taxon>
        <taxon>Arthropoda</taxon>
        <taxon>Hexapoda</taxon>
        <taxon>Insecta</taxon>
        <taxon>Pterygota</taxon>
        <taxon>Neoptera</taxon>
        <taxon>Paraneoptera</taxon>
        <taxon>Hemiptera</taxon>
        <taxon>Heteroptera</taxon>
        <taxon>Panheteroptera</taxon>
        <taxon>Cimicomorpha</taxon>
        <taxon>Cimicidae</taxon>
        <taxon>Cimex</taxon>
    </lineage>
</organism>
<dbReference type="OMA" id="AYWIVIT"/>
<sequence length="325" mass="38002">MDIYTSIKEFFTLEPEQDCVIDNFVFRLNYRTTSAIIMLCWAFVTATNFVGSPIACLTEGNPEDFIELYCITHSTFTVPDTRKLNPRFKSDEVSYQKYYLWVHLVLFVQSYLFYSTGWIWSSWEGGKVHKLKSISKTALLDYFSYKRGNHNSYAFGFIICEFLSCAHVALQIYLMDRFFDGEFTYFGVKVFQILFLDFGERDDALEKVFPKLVKCTFEKFGSSGTKQVYDSLCLLTMNIINEKIFSALWFWFVFLFVASFLALAYDLASVVSKNFRYFGSRLLEWPSAKAAKKLNFGDWFLLCQLSKNVDQNVFHILLEHIENEL</sequence>
<dbReference type="Pfam" id="PF00876">
    <property type="entry name" value="Innexin"/>
    <property type="match status" value="1"/>
</dbReference>
<dbReference type="GO" id="GO:0005243">
    <property type="term" value="F:gap junction channel activity"/>
    <property type="evidence" value="ECO:0007669"/>
    <property type="project" value="TreeGrafter"/>
</dbReference>
<evidence type="ECO:0000313" key="14">
    <source>
        <dbReference type="Proteomes" id="UP000494040"/>
    </source>
</evidence>
<keyword evidence="6" id="KW-0303">Gap junction</keyword>
<evidence type="ECO:0000256" key="9">
    <source>
        <dbReference type="ARBA" id="ARBA00023065"/>
    </source>
</evidence>
<dbReference type="PRINTS" id="PR01262">
    <property type="entry name" value="INNEXIN"/>
</dbReference>
<keyword evidence="8 12" id="KW-1133">Transmembrane helix</keyword>
<evidence type="ECO:0000256" key="10">
    <source>
        <dbReference type="ARBA" id="ARBA00023136"/>
    </source>
</evidence>
<feature type="transmembrane region" description="Helical" evidence="12">
    <location>
        <begin position="35"/>
        <end position="55"/>
    </location>
</feature>
<dbReference type="AlphaFoldDB" id="A0A8I6S611"/>
<evidence type="ECO:0000256" key="4">
    <source>
        <dbReference type="ARBA" id="ARBA00022475"/>
    </source>
</evidence>
<dbReference type="GO" id="GO:0034220">
    <property type="term" value="P:monoatomic ion transmembrane transport"/>
    <property type="evidence" value="ECO:0007669"/>
    <property type="project" value="UniProtKB-KW"/>
</dbReference>
<gene>
    <name evidence="13" type="primary">106672212</name>
    <name evidence="12" type="synonym">inx</name>
</gene>
<evidence type="ECO:0000256" key="3">
    <source>
        <dbReference type="ARBA" id="ARBA00022448"/>
    </source>
</evidence>
<feature type="transmembrane region" description="Helical" evidence="12">
    <location>
        <begin position="248"/>
        <end position="268"/>
    </location>
</feature>
<evidence type="ECO:0000256" key="8">
    <source>
        <dbReference type="ARBA" id="ARBA00022989"/>
    </source>
</evidence>
<dbReference type="PANTHER" id="PTHR11893:SF38">
    <property type="entry name" value="INNEXIN INX7"/>
    <property type="match status" value="1"/>
</dbReference>
<dbReference type="PROSITE" id="PS51013">
    <property type="entry name" value="PANNEXIN"/>
    <property type="match status" value="1"/>
</dbReference>
<reference evidence="13" key="1">
    <citation type="submission" date="2022-01" db="UniProtKB">
        <authorList>
            <consortium name="EnsemblMetazoa"/>
        </authorList>
    </citation>
    <scope>IDENTIFICATION</scope>
</reference>
<dbReference type="GO" id="GO:0007602">
    <property type="term" value="P:phototransduction"/>
    <property type="evidence" value="ECO:0007669"/>
    <property type="project" value="TreeGrafter"/>
</dbReference>
<keyword evidence="7" id="KW-0965">Cell junction</keyword>
<protein>
    <recommendedName>
        <fullName evidence="12">Innexin</fullName>
    </recommendedName>
</protein>
<keyword evidence="9 12" id="KW-0406">Ion transport</keyword>
<dbReference type="OrthoDB" id="5867527at2759"/>
<comment type="similarity">
    <text evidence="12">Belongs to the pannexin family.</text>
</comment>
<evidence type="ECO:0000313" key="13">
    <source>
        <dbReference type="EnsemblMetazoa" id="XP_014259351.1"/>
    </source>
</evidence>
<keyword evidence="4" id="KW-1003">Cell membrane</keyword>
<comment type="subcellular location">
    <subcellularLocation>
        <location evidence="1">Cell junction</location>
        <location evidence="1">Gap junction</location>
    </subcellularLocation>
    <subcellularLocation>
        <location evidence="2 12">Cell membrane</location>
        <topology evidence="2 12">Multi-pass membrane protein</topology>
    </subcellularLocation>
</comment>
<accession>A0A8I6S611</accession>
<evidence type="ECO:0000256" key="7">
    <source>
        <dbReference type="ARBA" id="ARBA00022949"/>
    </source>
</evidence>
<keyword evidence="5 12" id="KW-0812">Transmembrane</keyword>
<dbReference type="GO" id="GO:0005921">
    <property type="term" value="C:gap junction"/>
    <property type="evidence" value="ECO:0007669"/>
    <property type="project" value="UniProtKB-SubCell"/>
</dbReference>
<dbReference type="InterPro" id="IPR000990">
    <property type="entry name" value="Innexin"/>
</dbReference>
<keyword evidence="3 12" id="KW-0813">Transport</keyword>
<keyword evidence="10 12" id="KW-0472">Membrane</keyword>
<keyword evidence="14" id="KW-1185">Reference proteome</keyword>
<proteinExistence type="inferred from homology"/>
<dbReference type="PANTHER" id="PTHR11893">
    <property type="entry name" value="INNEXIN"/>
    <property type="match status" value="1"/>
</dbReference>
<keyword evidence="11 12" id="KW-0407">Ion channel</keyword>
<feature type="transmembrane region" description="Helical" evidence="12">
    <location>
        <begin position="98"/>
        <end position="120"/>
    </location>
</feature>
<evidence type="ECO:0000256" key="12">
    <source>
        <dbReference type="RuleBase" id="RU010713"/>
    </source>
</evidence>
<evidence type="ECO:0000256" key="1">
    <source>
        <dbReference type="ARBA" id="ARBA00004610"/>
    </source>
</evidence>
<comment type="function">
    <text evidence="12">Structural component of the gap junctions.</text>
</comment>
<feature type="transmembrane region" description="Helical" evidence="12">
    <location>
        <begin position="153"/>
        <end position="174"/>
    </location>
</feature>
<evidence type="ECO:0000256" key="5">
    <source>
        <dbReference type="ARBA" id="ARBA00022692"/>
    </source>
</evidence>
<dbReference type="EnsemblMetazoa" id="XM_014403865.2">
    <property type="protein sequence ID" value="XP_014259351.1"/>
    <property type="gene ID" value="LOC106672212"/>
</dbReference>